<feature type="domain" description="RRM" evidence="5">
    <location>
        <begin position="7"/>
        <end position="84"/>
    </location>
</feature>
<feature type="domain" description="RRM" evidence="5">
    <location>
        <begin position="208"/>
        <end position="289"/>
    </location>
</feature>
<feature type="compositionally biased region" description="Low complexity" evidence="4">
    <location>
        <begin position="95"/>
        <end position="111"/>
    </location>
</feature>
<dbReference type="AlphaFoldDB" id="A0A7S4QU63"/>
<proteinExistence type="predicted"/>
<evidence type="ECO:0000256" key="3">
    <source>
        <dbReference type="PROSITE-ProRule" id="PRU00176"/>
    </source>
</evidence>
<dbReference type="EMBL" id="HBNR01037326">
    <property type="protein sequence ID" value="CAE4594088.1"/>
    <property type="molecule type" value="Transcribed_RNA"/>
</dbReference>
<evidence type="ECO:0000256" key="4">
    <source>
        <dbReference type="SAM" id="MobiDB-lite"/>
    </source>
</evidence>
<dbReference type="InterPro" id="IPR012677">
    <property type="entry name" value="Nucleotide-bd_a/b_plait_sf"/>
</dbReference>
<evidence type="ECO:0000259" key="5">
    <source>
        <dbReference type="PROSITE" id="PS50102"/>
    </source>
</evidence>
<dbReference type="InterPro" id="IPR002343">
    <property type="entry name" value="Hud_Sxl_RNA"/>
</dbReference>
<protein>
    <recommendedName>
        <fullName evidence="5">RRM domain-containing protein</fullName>
    </recommendedName>
</protein>
<dbReference type="PANTHER" id="PTHR24012">
    <property type="entry name" value="RNA BINDING PROTEIN"/>
    <property type="match status" value="1"/>
</dbReference>
<feature type="compositionally biased region" description="Gly residues" evidence="4">
    <location>
        <begin position="144"/>
        <end position="156"/>
    </location>
</feature>
<evidence type="ECO:0000256" key="2">
    <source>
        <dbReference type="ARBA" id="ARBA00022884"/>
    </source>
</evidence>
<evidence type="ECO:0000313" key="6">
    <source>
        <dbReference type="EMBL" id="CAE4594088.1"/>
    </source>
</evidence>
<evidence type="ECO:0000256" key="1">
    <source>
        <dbReference type="ARBA" id="ARBA00022737"/>
    </source>
</evidence>
<feature type="region of interest" description="Disordered" evidence="4">
    <location>
        <begin position="134"/>
        <end position="181"/>
    </location>
</feature>
<dbReference type="GO" id="GO:1990904">
    <property type="term" value="C:ribonucleoprotein complex"/>
    <property type="evidence" value="ECO:0007669"/>
    <property type="project" value="InterPro"/>
</dbReference>
<dbReference type="GO" id="GO:0003723">
    <property type="term" value="F:RNA binding"/>
    <property type="evidence" value="ECO:0007669"/>
    <property type="project" value="UniProtKB-UniRule"/>
</dbReference>
<organism evidence="6">
    <name type="scientific">Alexandrium monilatum</name>
    <dbReference type="NCBI Taxonomy" id="311494"/>
    <lineage>
        <taxon>Eukaryota</taxon>
        <taxon>Sar</taxon>
        <taxon>Alveolata</taxon>
        <taxon>Dinophyceae</taxon>
        <taxon>Gonyaulacales</taxon>
        <taxon>Pyrocystaceae</taxon>
        <taxon>Alexandrium</taxon>
    </lineage>
</organism>
<dbReference type="InterPro" id="IPR000504">
    <property type="entry name" value="RRM_dom"/>
</dbReference>
<keyword evidence="1" id="KW-0677">Repeat</keyword>
<sequence>MAEAPSDTLWVGDLPPNIDEETIKTVFGAYGNVSRVKVLPVSNSKGASIVQFTNVQDAAWIVDNVNGNIAQGLPAPVVVKFAKPSGSGRGGWKGGPAAPALGPASGKGGATPAQTAATIAAAAIAAASAQASGRRPASAAGQPVGAGGSWRQGDAGGSWRQGDAGHWESQPYNGKGAGKGGTRMHMEELLEGFVKGGVFPPVERNRIVQLYVSGLPTDTTDLDLYKLFSPFGCPVRPNGIKAMTKPDGTCTGVGFVDVCDPGAAQAAMNALHGMVLPDGSHLRVQPKRNQGKGA</sequence>
<accession>A0A7S4QU63</accession>
<name>A0A7S4QU63_9DINO</name>
<dbReference type="PRINTS" id="PR00961">
    <property type="entry name" value="HUDSXLRNA"/>
</dbReference>
<dbReference type="SUPFAM" id="SSF54928">
    <property type="entry name" value="RNA-binding domain, RBD"/>
    <property type="match status" value="2"/>
</dbReference>
<dbReference type="Gene3D" id="3.30.70.330">
    <property type="match status" value="2"/>
</dbReference>
<dbReference type="PROSITE" id="PS50102">
    <property type="entry name" value="RRM"/>
    <property type="match status" value="2"/>
</dbReference>
<feature type="region of interest" description="Disordered" evidence="4">
    <location>
        <begin position="85"/>
        <end position="111"/>
    </location>
</feature>
<dbReference type="SMART" id="SM00360">
    <property type="entry name" value="RRM"/>
    <property type="match status" value="2"/>
</dbReference>
<dbReference type="Pfam" id="PF00076">
    <property type="entry name" value="RRM_1"/>
    <property type="match status" value="2"/>
</dbReference>
<reference evidence="6" key="1">
    <citation type="submission" date="2021-01" db="EMBL/GenBank/DDBJ databases">
        <authorList>
            <person name="Corre E."/>
            <person name="Pelletier E."/>
            <person name="Niang G."/>
            <person name="Scheremetjew M."/>
            <person name="Finn R."/>
            <person name="Kale V."/>
            <person name="Holt S."/>
            <person name="Cochrane G."/>
            <person name="Meng A."/>
            <person name="Brown T."/>
            <person name="Cohen L."/>
        </authorList>
    </citation>
    <scope>NUCLEOTIDE SEQUENCE</scope>
    <source>
        <strain evidence="6">CCMP3105</strain>
    </source>
</reference>
<dbReference type="CDD" id="cd00590">
    <property type="entry name" value="RRM_SF"/>
    <property type="match status" value="2"/>
</dbReference>
<gene>
    <name evidence="6" type="ORF">AMON00008_LOCUS25735</name>
</gene>
<keyword evidence="2 3" id="KW-0694">RNA-binding</keyword>
<dbReference type="InterPro" id="IPR035979">
    <property type="entry name" value="RBD_domain_sf"/>
</dbReference>